<gene>
    <name evidence="3" type="ORF">ATNIH1004_008324</name>
    <name evidence="4" type="ORF">EYZ11_006543</name>
</gene>
<dbReference type="AlphaFoldDB" id="A0A4S3JF53"/>
<dbReference type="Pfam" id="PF03583">
    <property type="entry name" value="LIP"/>
    <property type="match status" value="1"/>
</dbReference>
<feature type="chain" id="PRO_5036522108" description="Secretory lipase" evidence="2">
    <location>
        <begin position="20"/>
        <end position="451"/>
    </location>
</feature>
<evidence type="ECO:0000313" key="6">
    <source>
        <dbReference type="Proteomes" id="UP000324241"/>
    </source>
</evidence>
<dbReference type="Proteomes" id="UP000324241">
    <property type="component" value="Unassembled WGS sequence"/>
</dbReference>
<dbReference type="EMBL" id="SOSA01000233">
    <property type="protein sequence ID" value="THC93966.1"/>
    <property type="molecule type" value="Genomic_DNA"/>
</dbReference>
<dbReference type="PIRSF" id="PIRSF029171">
    <property type="entry name" value="Esterase_LipA"/>
    <property type="match status" value="1"/>
</dbReference>
<evidence type="ECO:0000256" key="1">
    <source>
        <dbReference type="ARBA" id="ARBA00022801"/>
    </source>
</evidence>
<proteinExistence type="inferred from homology"/>
<dbReference type="EMBL" id="QUQM01000006">
    <property type="protein sequence ID" value="KAA8644126.1"/>
    <property type="molecule type" value="Genomic_DNA"/>
</dbReference>
<evidence type="ECO:0000313" key="4">
    <source>
        <dbReference type="EMBL" id="THC93966.1"/>
    </source>
</evidence>
<evidence type="ECO:0008006" key="7">
    <source>
        <dbReference type="Google" id="ProtNLM"/>
    </source>
</evidence>
<keyword evidence="5" id="KW-1185">Reference proteome</keyword>
<organism evidence="4 5">
    <name type="scientific">Aspergillus tanneri</name>
    <dbReference type="NCBI Taxonomy" id="1220188"/>
    <lineage>
        <taxon>Eukaryota</taxon>
        <taxon>Fungi</taxon>
        <taxon>Dikarya</taxon>
        <taxon>Ascomycota</taxon>
        <taxon>Pezizomycotina</taxon>
        <taxon>Eurotiomycetes</taxon>
        <taxon>Eurotiomycetidae</taxon>
        <taxon>Eurotiales</taxon>
        <taxon>Aspergillaceae</taxon>
        <taxon>Aspergillus</taxon>
        <taxon>Aspergillus subgen. Circumdati</taxon>
    </lineage>
</organism>
<dbReference type="OrthoDB" id="2373480at2759"/>
<dbReference type="Proteomes" id="UP000308092">
    <property type="component" value="Unassembled WGS sequence"/>
</dbReference>
<sequence length="451" mass="47540">MAKLSLLLQILSLLSLVVAFPAYSVRSSGPSQPLDDPFYIPPEGFESKSPGTILRCREPPSPIAAFSAIKANLAGSYQILYRTTDSFGKATATVSTVLIPHNADFSKLLSYQVAEDAANPNCAPSYAFQLHAATDGILGLVLPQAELLLIAAALNKGWIVTAPDHLGPKSAFLANSLSGHAVLDNVRAALSSSDITNISSDATVALWGYSGGSLASGFAAELQPSYAPELKIAGAAIGGTVPEILPVIDAVNKGPFVGLVPAGIQGLANEYPEVQQLILDQIKPEKLADFNKTQTMCLAGDALHYLGKDIYSYTKNPDIFNDPVAQKVIKANAMGQHIPTIPLMVYKSVGDEVSPVKDTDDLITKYCGGGSDVEYKRDLLSEHGSMAVIGSPDAIIWLNDRFNGVPVHKGCTKTTKLTSLTDPKAIAAMGEEIIAILKAFLNGPIGPDIVG</sequence>
<feature type="signal peptide" evidence="2">
    <location>
        <begin position="1"/>
        <end position="19"/>
    </location>
</feature>
<comment type="caution">
    <text evidence="4">The sequence shown here is derived from an EMBL/GenBank/DDBJ whole genome shotgun (WGS) entry which is preliminary data.</text>
</comment>
<dbReference type="PANTHER" id="PTHR34853">
    <property type="match status" value="1"/>
</dbReference>
<dbReference type="Gene3D" id="3.40.50.1820">
    <property type="entry name" value="alpha/beta hydrolase"/>
    <property type="match status" value="1"/>
</dbReference>
<protein>
    <recommendedName>
        <fullName evidence="7">Secretory lipase</fullName>
    </recommendedName>
</protein>
<evidence type="ECO:0000313" key="5">
    <source>
        <dbReference type="Proteomes" id="UP000308092"/>
    </source>
</evidence>
<dbReference type="SUPFAM" id="SSF53474">
    <property type="entry name" value="alpha/beta-Hydrolases"/>
    <property type="match status" value="1"/>
</dbReference>
<comment type="similarity">
    <text evidence="2">Belongs to the AB hydrolase superfamily. Lipase family.</text>
</comment>
<evidence type="ECO:0000313" key="3">
    <source>
        <dbReference type="EMBL" id="KAA8644126.1"/>
    </source>
</evidence>
<dbReference type="VEuPathDB" id="FungiDB:EYZ11_006543"/>
<name>A0A4S3JF53_9EURO</name>
<dbReference type="RefSeq" id="XP_033423487.1">
    <property type="nucleotide sequence ID" value="XM_033572935.1"/>
</dbReference>
<accession>A0A4S3JF53</accession>
<dbReference type="InterPro" id="IPR005152">
    <property type="entry name" value="Lipase_secreted"/>
</dbReference>
<dbReference type="GO" id="GO:0004806">
    <property type="term" value="F:triacylglycerol lipase activity"/>
    <property type="evidence" value="ECO:0007669"/>
    <property type="project" value="UniProtKB-UniRule"/>
</dbReference>
<dbReference type="GeneID" id="54331026"/>
<reference evidence="4 5" key="1">
    <citation type="submission" date="2019-03" db="EMBL/GenBank/DDBJ databases">
        <title>The genome sequence of a newly discovered highly antifungal drug resistant Aspergillus species, Aspergillus tanneri NIH 1004.</title>
        <authorList>
            <person name="Mounaud S."/>
            <person name="Singh I."/>
            <person name="Joardar V."/>
            <person name="Pakala S."/>
            <person name="Pakala S."/>
            <person name="Venepally P."/>
            <person name="Hoover J."/>
            <person name="Nierman W."/>
            <person name="Chung J."/>
            <person name="Losada L."/>
        </authorList>
    </citation>
    <scope>NUCLEOTIDE SEQUENCE [LARGE SCALE GENOMIC DNA]</scope>
    <source>
        <strain evidence="4 5">NIH1004</strain>
    </source>
</reference>
<reference evidence="3 6" key="2">
    <citation type="submission" date="2019-08" db="EMBL/GenBank/DDBJ databases">
        <title>The genome sequence of a newly discovered highly antifungal drug resistant Aspergillus species, Aspergillus tanneri NIH 1004.</title>
        <authorList>
            <person name="Mounaud S."/>
            <person name="Singh I."/>
            <person name="Joardar V."/>
            <person name="Pakala S."/>
            <person name="Pakala S."/>
            <person name="Venepally P."/>
            <person name="Chung J.K."/>
            <person name="Losada L."/>
            <person name="Nierman W.C."/>
        </authorList>
    </citation>
    <scope>NUCLEOTIDE SEQUENCE [LARGE SCALE GENOMIC DNA]</scope>
    <source>
        <strain evidence="3 6">NIH1004</strain>
    </source>
</reference>
<dbReference type="PANTHER" id="PTHR34853:SF5">
    <property type="entry name" value="LIP-DOMAIN-CONTAINING PROTEIN-RELATED"/>
    <property type="match status" value="1"/>
</dbReference>
<dbReference type="Gene3D" id="1.10.260.130">
    <property type="match status" value="1"/>
</dbReference>
<keyword evidence="1" id="KW-0378">Hydrolase</keyword>
<dbReference type="InterPro" id="IPR029058">
    <property type="entry name" value="AB_hydrolase_fold"/>
</dbReference>
<keyword evidence="2" id="KW-0732">Signal</keyword>
<evidence type="ECO:0000256" key="2">
    <source>
        <dbReference type="PIRNR" id="PIRNR029171"/>
    </source>
</evidence>
<dbReference type="GO" id="GO:0016042">
    <property type="term" value="P:lipid catabolic process"/>
    <property type="evidence" value="ECO:0007669"/>
    <property type="project" value="UniProtKB-UniRule"/>
</dbReference>